<evidence type="ECO:0000313" key="1">
    <source>
        <dbReference type="EMBL" id="KAI4304250.1"/>
    </source>
</evidence>
<reference evidence="2" key="1">
    <citation type="journal article" date="2023" name="Front. Plant Sci.">
        <title>Chromosomal-level genome assembly of Melastoma candidum provides insights into trichome evolution.</title>
        <authorList>
            <person name="Zhong Y."/>
            <person name="Wu W."/>
            <person name="Sun C."/>
            <person name="Zou P."/>
            <person name="Liu Y."/>
            <person name="Dai S."/>
            <person name="Zhou R."/>
        </authorList>
    </citation>
    <scope>NUCLEOTIDE SEQUENCE [LARGE SCALE GENOMIC DNA]</scope>
</reference>
<proteinExistence type="predicted"/>
<keyword evidence="2" id="KW-1185">Reference proteome</keyword>
<accession>A0ACB9L438</accession>
<dbReference type="EMBL" id="CM042891">
    <property type="protein sequence ID" value="KAI4304250.1"/>
    <property type="molecule type" value="Genomic_DNA"/>
</dbReference>
<sequence>MSSPHDKPTPSADAQPSPESHHPNPIPWRSQSQLRLYSSKLLDAIFRSRHSSPVPSSSRGGGRAFRGIADQALATAAKGRTRWSRAMLSSRVREPGKRRHLRPRHAPSRKVRRPPLTAVQRRVELLGRLVPGCRGISVTSLLEETTDYIAALEMQVEAMTALSRLLSAPAVRSSSPPSPLAPVNDGSDPAARC</sequence>
<organism evidence="1 2">
    <name type="scientific">Melastoma candidum</name>
    <dbReference type="NCBI Taxonomy" id="119954"/>
    <lineage>
        <taxon>Eukaryota</taxon>
        <taxon>Viridiplantae</taxon>
        <taxon>Streptophyta</taxon>
        <taxon>Embryophyta</taxon>
        <taxon>Tracheophyta</taxon>
        <taxon>Spermatophyta</taxon>
        <taxon>Magnoliopsida</taxon>
        <taxon>eudicotyledons</taxon>
        <taxon>Gunneridae</taxon>
        <taxon>Pentapetalae</taxon>
        <taxon>rosids</taxon>
        <taxon>malvids</taxon>
        <taxon>Myrtales</taxon>
        <taxon>Melastomataceae</taxon>
        <taxon>Melastomatoideae</taxon>
        <taxon>Melastomateae</taxon>
        <taxon>Melastoma</taxon>
    </lineage>
</organism>
<name>A0ACB9L438_9MYRT</name>
<protein>
    <submittedName>
        <fullName evidence="1">Uncharacterized protein</fullName>
    </submittedName>
</protein>
<evidence type="ECO:0000313" key="2">
    <source>
        <dbReference type="Proteomes" id="UP001057402"/>
    </source>
</evidence>
<dbReference type="Proteomes" id="UP001057402">
    <property type="component" value="Chromosome 12"/>
</dbReference>
<gene>
    <name evidence="1" type="ORF">MLD38_039791</name>
</gene>
<comment type="caution">
    <text evidence="1">The sequence shown here is derived from an EMBL/GenBank/DDBJ whole genome shotgun (WGS) entry which is preliminary data.</text>
</comment>